<dbReference type="Gene3D" id="2.40.128.20">
    <property type="match status" value="1"/>
</dbReference>
<gene>
    <name evidence="1" type="ORF">SAMN04489868_13011</name>
</gene>
<protein>
    <submittedName>
        <fullName evidence="1">Uncharacterized beta-barrel protein YwiB, DUF1934 family</fullName>
    </submittedName>
</protein>
<dbReference type="InterPro" id="IPR012674">
    <property type="entry name" value="Calycin"/>
</dbReference>
<dbReference type="Proteomes" id="UP000198668">
    <property type="component" value="Unassembled WGS sequence"/>
</dbReference>
<sequence>MDLTKGMPAKIHVETKITDPNGVEKFVFDEKGKVVQMGSSYYIRYEESVEGSDGIPVTFKVEPTGIVTLTRRGDVKTRLRFELGKSCETLYRLPQGSVYIDTVTNHLEISYTDEPFTGHVQIQYALYYGKEKLGDYHLQLIFTICN</sequence>
<keyword evidence="2" id="KW-1185">Reference proteome</keyword>
<dbReference type="AlphaFoldDB" id="A0A1I3D6R1"/>
<dbReference type="OrthoDB" id="2151645at2"/>
<accession>A0A1I3D6R1</accession>
<dbReference type="Pfam" id="PF09148">
    <property type="entry name" value="DUF1934"/>
    <property type="match status" value="1"/>
</dbReference>
<dbReference type="InterPro" id="IPR015231">
    <property type="entry name" value="DUF1934"/>
</dbReference>
<dbReference type="RefSeq" id="WP_092093073.1">
    <property type="nucleotide sequence ID" value="NZ_FOQE01000030.1"/>
</dbReference>
<dbReference type="SUPFAM" id="SSF50814">
    <property type="entry name" value="Lipocalins"/>
    <property type="match status" value="1"/>
</dbReference>
<dbReference type="EMBL" id="FOQE01000030">
    <property type="protein sequence ID" value="SFH82420.1"/>
    <property type="molecule type" value="Genomic_DNA"/>
</dbReference>
<proteinExistence type="predicted"/>
<organism evidence="1 2">
    <name type="scientific">Pisciglobus halotolerans</name>
    <dbReference type="NCBI Taxonomy" id="745365"/>
    <lineage>
        <taxon>Bacteria</taxon>
        <taxon>Bacillati</taxon>
        <taxon>Bacillota</taxon>
        <taxon>Bacilli</taxon>
        <taxon>Lactobacillales</taxon>
        <taxon>Carnobacteriaceae</taxon>
    </lineage>
</organism>
<reference evidence="1 2" key="1">
    <citation type="submission" date="2016-10" db="EMBL/GenBank/DDBJ databases">
        <authorList>
            <person name="de Groot N.N."/>
        </authorList>
    </citation>
    <scope>NUCLEOTIDE SEQUENCE [LARGE SCALE GENOMIC DNA]</scope>
    <source>
        <strain evidence="1 2">DSM 27630</strain>
    </source>
</reference>
<evidence type="ECO:0000313" key="1">
    <source>
        <dbReference type="EMBL" id="SFH82420.1"/>
    </source>
</evidence>
<name>A0A1I3D6R1_9LACT</name>
<evidence type="ECO:0000313" key="2">
    <source>
        <dbReference type="Proteomes" id="UP000198668"/>
    </source>
</evidence>